<comment type="similarity">
    <text evidence="6">Belongs to the 1-acyl-sn-glycerol-3-phosphate acyltransferase family.</text>
</comment>
<dbReference type="EC" id="2.3.1.51" evidence="6"/>
<dbReference type="NCBIfam" id="TIGR00530">
    <property type="entry name" value="AGP_acyltrn"/>
    <property type="match status" value="1"/>
</dbReference>
<dbReference type="Proteomes" id="UP000289152">
    <property type="component" value="Unassembled WGS sequence"/>
</dbReference>
<dbReference type="InterPro" id="IPR001296">
    <property type="entry name" value="Glyco_trans_1"/>
</dbReference>
<dbReference type="Pfam" id="PF08288">
    <property type="entry name" value="PIGA"/>
    <property type="match status" value="1"/>
</dbReference>
<organism evidence="10 11">
    <name type="scientific">Tremella mesenterica</name>
    <name type="common">Jelly fungus</name>
    <dbReference type="NCBI Taxonomy" id="5217"/>
    <lineage>
        <taxon>Eukaryota</taxon>
        <taxon>Fungi</taxon>
        <taxon>Dikarya</taxon>
        <taxon>Basidiomycota</taxon>
        <taxon>Agaricomycotina</taxon>
        <taxon>Tremellomycetes</taxon>
        <taxon>Tremellales</taxon>
        <taxon>Tremellaceae</taxon>
        <taxon>Tremella</taxon>
    </lineage>
</organism>
<evidence type="ECO:0000256" key="3">
    <source>
        <dbReference type="ARBA" id="ARBA00022502"/>
    </source>
</evidence>
<evidence type="ECO:0000256" key="1">
    <source>
        <dbReference type="ARBA" id="ARBA00003265"/>
    </source>
</evidence>
<dbReference type="SUPFAM" id="SSF53756">
    <property type="entry name" value="UDP-Glycosyltransferase/glycogen phosphorylase"/>
    <property type="match status" value="1"/>
</dbReference>
<dbReference type="InterPro" id="IPR002123">
    <property type="entry name" value="Plipid/glycerol_acylTrfase"/>
</dbReference>
<dbReference type="PANTHER" id="PTHR45871:SF1">
    <property type="entry name" value="PHOSPHATIDYLINOSITOL N-ACETYLGLUCOSAMINYLTRANSFERASE SUBUNIT A"/>
    <property type="match status" value="1"/>
</dbReference>
<evidence type="ECO:0000256" key="2">
    <source>
        <dbReference type="ARBA" id="ARBA00004687"/>
    </source>
</evidence>
<keyword evidence="6" id="KW-0443">Lipid metabolism</keyword>
<dbReference type="InParanoid" id="A0A4Q1BLK2"/>
<dbReference type="InterPro" id="IPR013234">
    <property type="entry name" value="PIGA_GPI_anchor_biosynthesis"/>
</dbReference>
<dbReference type="GO" id="GO:0006506">
    <property type="term" value="P:GPI anchor biosynthetic process"/>
    <property type="evidence" value="ECO:0007669"/>
    <property type="project" value="UniProtKB-UniPathway"/>
</dbReference>
<gene>
    <name evidence="10" type="ORF">M231_04193</name>
</gene>
<evidence type="ECO:0000259" key="9">
    <source>
        <dbReference type="SMART" id="SM00563"/>
    </source>
</evidence>
<dbReference type="UniPathway" id="UPA00196"/>
<comment type="catalytic activity">
    <reaction evidence="6">
        <text>a 1-acyl-sn-glycero-3-phosphate + an acyl-CoA = a 1,2-diacyl-sn-glycero-3-phosphate + CoA</text>
        <dbReference type="Rhea" id="RHEA:19709"/>
        <dbReference type="ChEBI" id="CHEBI:57287"/>
        <dbReference type="ChEBI" id="CHEBI:57970"/>
        <dbReference type="ChEBI" id="CHEBI:58342"/>
        <dbReference type="ChEBI" id="CHEBI:58608"/>
        <dbReference type="EC" id="2.3.1.51"/>
    </reaction>
</comment>
<dbReference type="FunCoup" id="A0A4Q1BLK2">
    <property type="interactions" value="207"/>
</dbReference>
<keyword evidence="8" id="KW-0812">Transmembrane</keyword>
<dbReference type="CDD" id="cd07989">
    <property type="entry name" value="LPLAT_AGPAT-like"/>
    <property type="match status" value="1"/>
</dbReference>
<dbReference type="GO" id="GO:0003841">
    <property type="term" value="F:1-acylglycerol-3-phosphate O-acyltransferase activity"/>
    <property type="evidence" value="ECO:0007669"/>
    <property type="project" value="UniProtKB-UniRule"/>
</dbReference>
<dbReference type="AlphaFoldDB" id="A0A4Q1BLK2"/>
<feature type="region of interest" description="Disordered" evidence="7">
    <location>
        <begin position="282"/>
        <end position="307"/>
    </location>
</feature>
<dbReference type="SUPFAM" id="SSF69593">
    <property type="entry name" value="Glycerol-3-phosphate (1)-acyltransferase"/>
    <property type="match status" value="1"/>
</dbReference>
<dbReference type="GO" id="GO:0017176">
    <property type="term" value="F:phosphatidylinositol N-acetylglucosaminyltransferase activity"/>
    <property type="evidence" value="ECO:0007669"/>
    <property type="project" value="InterPro"/>
</dbReference>
<keyword evidence="11" id="KW-1185">Reference proteome</keyword>
<keyword evidence="6" id="KW-1208">Phospholipid metabolism</keyword>
<feature type="compositionally biased region" description="Polar residues" evidence="7">
    <location>
        <begin position="290"/>
        <end position="299"/>
    </location>
</feature>
<dbReference type="Pfam" id="PF01553">
    <property type="entry name" value="Acyltransferase"/>
    <property type="match status" value="1"/>
</dbReference>
<dbReference type="Gene3D" id="3.40.50.2000">
    <property type="entry name" value="Glycogen Phosphorylase B"/>
    <property type="match status" value="2"/>
</dbReference>
<keyword evidence="6" id="KW-0444">Lipid biosynthesis</keyword>
<evidence type="ECO:0000256" key="4">
    <source>
        <dbReference type="ARBA" id="ARBA00022676"/>
    </source>
</evidence>
<dbReference type="InterPro" id="IPR039507">
    <property type="entry name" value="PIG-A/GPI3"/>
</dbReference>
<keyword evidence="8" id="KW-0472">Membrane</keyword>
<keyword evidence="6" id="KW-0012">Acyltransferase</keyword>
<keyword evidence="5 6" id="KW-0808">Transferase</keyword>
<dbReference type="CDD" id="cd03796">
    <property type="entry name" value="GT4_PIG-A-like"/>
    <property type="match status" value="1"/>
</dbReference>
<dbReference type="Pfam" id="PF00534">
    <property type="entry name" value="Glycos_transf_1"/>
    <property type="match status" value="1"/>
</dbReference>
<dbReference type="InterPro" id="IPR004552">
    <property type="entry name" value="AGP_acyltrans"/>
</dbReference>
<keyword evidence="4" id="KW-0328">Glycosyltransferase</keyword>
<comment type="pathway">
    <text evidence="2">Glycolipid biosynthesis; glycosylphosphatidylinositol-anchor biosynthesis.</text>
</comment>
<dbReference type="STRING" id="5217.A0A4Q1BLK2"/>
<feature type="transmembrane region" description="Helical" evidence="8">
    <location>
        <begin position="12"/>
        <end position="34"/>
    </location>
</feature>
<evidence type="ECO:0000256" key="5">
    <source>
        <dbReference type="ARBA" id="ARBA00022679"/>
    </source>
</evidence>
<keyword evidence="6" id="KW-0594">Phospholipid biosynthesis</keyword>
<accession>A0A4Q1BLK2</accession>
<dbReference type="EMBL" id="SDIL01000046">
    <property type="protein sequence ID" value="RXK38560.1"/>
    <property type="molecule type" value="Genomic_DNA"/>
</dbReference>
<comment type="function">
    <text evidence="1">Catalytic subunit in the complex catalyzing the transfer of N-acetylglucosamine from UDP-N-acetylglucosamine to phosphatidylinositol, the first step of GPI biosynthesis.</text>
</comment>
<evidence type="ECO:0000313" key="10">
    <source>
        <dbReference type="EMBL" id="RXK38560.1"/>
    </source>
</evidence>
<feature type="domain" description="Phospholipid/glycerol acyltransferase" evidence="9">
    <location>
        <begin position="87"/>
        <end position="204"/>
    </location>
</feature>
<evidence type="ECO:0000256" key="8">
    <source>
        <dbReference type="SAM" id="Phobius"/>
    </source>
</evidence>
<keyword evidence="8" id="KW-1133">Transmembrane helix</keyword>
<name>A0A4Q1BLK2_TREME</name>
<dbReference type="OrthoDB" id="734129at2759"/>
<dbReference type="SMART" id="SM00563">
    <property type="entry name" value="PlsC"/>
    <property type="match status" value="1"/>
</dbReference>
<comment type="domain">
    <text evidence="6">The HXXXXD motif is essential for acyltransferase activity and may constitute the binding site for the phosphate moiety of the glycerol-3-phosphate.</text>
</comment>
<evidence type="ECO:0000256" key="6">
    <source>
        <dbReference type="RuleBase" id="RU361267"/>
    </source>
</evidence>
<comment type="caution">
    <text evidence="10">The sequence shown here is derived from an EMBL/GenBank/DDBJ whole genome shotgun (WGS) entry which is preliminary data.</text>
</comment>
<evidence type="ECO:0000313" key="11">
    <source>
        <dbReference type="Proteomes" id="UP000289152"/>
    </source>
</evidence>
<dbReference type="PANTHER" id="PTHR45871">
    <property type="entry name" value="N-ACETYLGLUCOSAMINYL-PHOSPHATIDYLINOSITOL BIOSYNTHETIC PROTEIN"/>
    <property type="match status" value="1"/>
</dbReference>
<proteinExistence type="inferred from homology"/>
<evidence type="ECO:0000256" key="7">
    <source>
        <dbReference type="SAM" id="MobiDB-lite"/>
    </source>
</evidence>
<dbReference type="GO" id="GO:0000506">
    <property type="term" value="C:glycosylphosphatidylinositol-N-acetylglucosaminyltransferase (GPI-GnT) complex"/>
    <property type="evidence" value="ECO:0007669"/>
    <property type="project" value="InterPro"/>
</dbReference>
<dbReference type="VEuPathDB" id="FungiDB:TREMEDRAFT_26284"/>
<protein>
    <recommendedName>
        <fullName evidence="6">1-acyl-sn-glycerol-3-phosphate acyltransferase</fullName>
        <ecNumber evidence="6">2.3.1.51</ecNumber>
    </recommendedName>
</protein>
<keyword evidence="3" id="KW-0337">GPI-anchor biosynthesis</keyword>
<sequence length="754" mass="83050">MPSIVFTLRVTLYTLLLLFVSFLAIFIAIISTLIGKRLSVNYYVARTFWHITGPLMGWKFEVQGEEHLWNVDIGDQAGSASKGGRSAVMVGNHQSFVDILYLGRIFPPHAAIMAKSSIRWLPGLGQWMMMSGTVFINRSNNKSAIASMTQAGEDMKRKRISLWIFPEGTRHLSPTPDLLSFKKGAFYLAVQSGTPIVPVVCQSYHHLYDAKTRFKSGTLQIRVLPPISTTGMTATDVPALIDQTRNAMLQTLQEMATGLSHTPSDASPTPLLTERIHSAGETREYGSTEGLRSSSQPALSMSGKVVDSGGESKSVENKLSIAMISDFFHPVVGGVEGHIYSLGVELMRRGHRVIVITHYHPPRVGIRYLSPGLKVYHLPFVPIASSATLPNFLLFLPYLRDILIREKIDLVHGHGSLSSLAHEAMLHSPLMGVRTVFTDHSLFGFGDAVGVLTNKLLAGALRNVDGVICVSNTGRENTVLRAQLDPSLVSVIPNALVAERFRPAPEPPDSTYITIVVISRLVYRKGIDLLVAAAPTICALFPEVRFLVGGDGPKMLELLQMRENHLLQDRITLLGSIPPSQVRDILIKGQIYLNTSLTEAFGISIIEAASAGLFVVSTRVGGVPEILPGDMIEFAHADEDDVVRALTKAIEVVKTGNHDPKKAHERVRDMYSWADVAERTEVVYDRAMLSPPKDTGERLARLLSLGPLFGPIMCIIIAVEHIFFEALKMWHPDDKIDFVRPWNMKEPTSTHTVE</sequence>
<reference evidence="10 11" key="1">
    <citation type="submission" date="2016-06" db="EMBL/GenBank/DDBJ databases">
        <title>Evolution of pathogenesis and genome organization in the Tremellales.</title>
        <authorList>
            <person name="Cuomo C."/>
            <person name="Litvintseva A."/>
            <person name="Heitman J."/>
            <person name="Chen Y."/>
            <person name="Sun S."/>
            <person name="Springer D."/>
            <person name="Dromer F."/>
            <person name="Young S."/>
            <person name="Zeng Q."/>
            <person name="Chapman S."/>
            <person name="Gujja S."/>
            <person name="Saif S."/>
            <person name="Birren B."/>
        </authorList>
    </citation>
    <scope>NUCLEOTIDE SEQUENCE [LARGE SCALE GENOMIC DNA]</scope>
    <source>
        <strain evidence="10 11">ATCC 28783</strain>
    </source>
</reference>